<dbReference type="InterPro" id="IPR025943">
    <property type="entry name" value="Sigma_54_int_dom_ATP-bd_2"/>
</dbReference>
<gene>
    <name evidence="9" type="ORF">CRP01_20145</name>
</gene>
<dbReference type="PROSITE" id="PS00675">
    <property type="entry name" value="SIGMA54_INTERACT_1"/>
    <property type="match status" value="1"/>
</dbReference>
<dbReference type="InterPro" id="IPR003593">
    <property type="entry name" value="AAA+_ATPase"/>
</dbReference>
<organism evidence="9 10">
    <name type="scientific">Flavilitoribacter nigricans (strain ATCC 23147 / DSM 23189 / NBRC 102662 / NCIMB 1420 / SS-2)</name>
    <name type="common">Lewinella nigricans</name>
    <dbReference type="NCBI Taxonomy" id="1122177"/>
    <lineage>
        <taxon>Bacteria</taxon>
        <taxon>Pseudomonadati</taxon>
        <taxon>Bacteroidota</taxon>
        <taxon>Saprospiria</taxon>
        <taxon>Saprospirales</taxon>
        <taxon>Lewinellaceae</taxon>
        <taxon>Flavilitoribacter</taxon>
    </lineage>
</organism>
<dbReference type="SUPFAM" id="SSF52540">
    <property type="entry name" value="P-loop containing nucleoside triphosphate hydrolases"/>
    <property type="match status" value="1"/>
</dbReference>
<keyword evidence="6" id="KW-0597">Phosphoprotein</keyword>
<feature type="domain" description="Response regulatory" evidence="8">
    <location>
        <begin position="1"/>
        <end position="119"/>
    </location>
</feature>
<dbReference type="CDD" id="cd00009">
    <property type="entry name" value="AAA"/>
    <property type="match status" value="1"/>
</dbReference>
<dbReference type="Pfam" id="PF00158">
    <property type="entry name" value="Sigma54_activat"/>
    <property type="match status" value="1"/>
</dbReference>
<evidence type="ECO:0000256" key="4">
    <source>
        <dbReference type="ARBA" id="ARBA00023125"/>
    </source>
</evidence>
<dbReference type="RefSeq" id="WP_099151883.1">
    <property type="nucleotide sequence ID" value="NZ_PDUD01000024.1"/>
</dbReference>
<evidence type="ECO:0000259" key="8">
    <source>
        <dbReference type="PROSITE" id="PS50110"/>
    </source>
</evidence>
<protein>
    <submittedName>
        <fullName evidence="9">Sigma-54-dependent Fis family transcriptional regulator</fullName>
    </submittedName>
</protein>
<evidence type="ECO:0000256" key="1">
    <source>
        <dbReference type="ARBA" id="ARBA00022741"/>
    </source>
</evidence>
<evidence type="ECO:0000313" key="10">
    <source>
        <dbReference type="Proteomes" id="UP000223913"/>
    </source>
</evidence>
<evidence type="ECO:0000259" key="7">
    <source>
        <dbReference type="PROSITE" id="PS50045"/>
    </source>
</evidence>
<dbReference type="Pfam" id="PF00072">
    <property type="entry name" value="Response_reg"/>
    <property type="match status" value="1"/>
</dbReference>
<accession>A0A2D0NAL7</accession>
<keyword evidence="3" id="KW-0805">Transcription regulation</keyword>
<proteinExistence type="predicted"/>
<keyword evidence="1" id="KW-0547">Nucleotide-binding</keyword>
<dbReference type="PANTHER" id="PTHR32071">
    <property type="entry name" value="TRANSCRIPTIONAL REGULATORY PROTEIN"/>
    <property type="match status" value="1"/>
</dbReference>
<dbReference type="PROSITE" id="PS00688">
    <property type="entry name" value="SIGMA54_INTERACT_3"/>
    <property type="match status" value="1"/>
</dbReference>
<dbReference type="SUPFAM" id="SSF52172">
    <property type="entry name" value="CheY-like"/>
    <property type="match status" value="1"/>
</dbReference>
<feature type="modified residue" description="4-aspartylphosphate" evidence="6">
    <location>
        <position position="50"/>
    </location>
</feature>
<dbReference type="OrthoDB" id="9767106at2"/>
<dbReference type="Pfam" id="PF02954">
    <property type="entry name" value="HTH_8"/>
    <property type="match status" value="1"/>
</dbReference>
<dbReference type="PANTHER" id="PTHR32071:SF57">
    <property type="entry name" value="C4-DICARBOXYLATE TRANSPORT TRANSCRIPTIONAL REGULATORY PROTEIN DCTD"/>
    <property type="match status" value="1"/>
</dbReference>
<evidence type="ECO:0000256" key="3">
    <source>
        <dbReference type="ARBA" id="ARBA00023015"/>
    </source>
</evidence>
<comment type="caution">
    <text evidence="9">The sequence shown here is derived from an EMBL/GenBank/DDBJ whole genome shotgun (WGS) entry which is preliminary data.</text>
</comment>
<evidence type="ECO:0000256" key="6">
    <source>
        <dbReference type="PROSITE-ProRule" id="PRU00169"/>
    </source>
</evidence>
<dbReference type="InterPro" id="IPR002197">
    <property type="entry name" value="HTH_Fis"/>
</dbReference>
<keyword evidence="5" id="KW-0804">Transcription</keyword>
<dbReference type="SUPFAM" id="SSF46689">
    <property type="entry name" value="Homeodomain-like"/>
    <property type="match status" value="1"/>
</dbReference>
<dbReference type="InterPro" id="IPR025662">
    <property type="entry name" value="Sigma_54_int_dom_ATP-bd_1"/>
</dbReference>
<dbReference type="InterPro" id="IPR009057">
    <property type="entry name" value="Homeodomain-like_sf"/>
</dbReference>
<dbReference type="Gene3D" id="3.40.50.300">
    <property type="entry name" value="P-loop containing nucleotide triphosphate hydrolases"/>
    <property type="match status" value="1"/>
</dbReference>
<dbReference type="InterPro" id="IPR025944">
    <property type="entry name" value="Sigma_54_int_dom_CS"/>
</dbReference>
<dbReference type="GO" id="GO:0000160">
    <property type="term" value="P:phosphorelay signal transduction system"/>
    <property type="evidence" value="ECO:0007669"/>
    <property type="project" value="InterPro"/>
</dbReference>
<dbReference type="InterPro" id="IPR027417">
    <property type="entry name" value="P-loop_NTPase"/>
</dbReference>
<dbReference type="Gene3D" id="1.10.10.60">
    <property type="entry name" value="Homeodomain-like"/>
    <property type="match status" value="1"/>
</dbReference>
<evidence type="ECO:0000256" key="2">
    <source>
        <dbReference type="ARBA" id="ARBA00022840"/>
    </source>
</evidence>
<dbReference type="GO" id="GO:0043565">
    <property type="term" value="F:sequence-specific DNA binding"/>
    <property type="evidence" value="ECO:0007669"/>
    <property type="project" value="InterPro"/>
</dbReference>
<feature type="domain" description="Sigma-54 factor interaction" evidence="7">
    <location>
        <begin position="143"/>
        <end position="372"/>
    </location>
</feature>
<dbReference type="SMART" id="SM00448">
    <property type="entry name" value="REC"/>
    <property type="match status" value="1"/>
</dbReference>
<dbReference type="InterPro" id="IPR011006">
    <property type="entry name" value="CheY-like_superfamily"/>
</dbReference>
<dbReference type="Gene3D" id="1.10.8.60">
    <property type="match status" value="1"/>
</dbReference>
<dbReference type="PRINTS" id="PR01590">
    <property type="entry name" value="HTHFIS"/>
</dbReference>
<keyword evidence="4" id="KW-0238">DNA-binding</keyword>
<reference evidence="9 10" key="1">
    <citation type="submission" date="2017-10" db="EMBL/GenBank/DDBJ databases">
        <title>The draft genome sequence of Lewinella nigricans NBRC 102662.</title>
        <authorList>
            <person name="Wang K."/>
        </authorList>
    </citation>
    <scope>NUCLEOTIDE SEQUENCE [LARGE SCALE GENOMIC DNA]</scope>
    <source>
        <strain evidence="9 10">NBRC 102662</strain>
    </source>
</reference>
<dbReference type="PROSITE" id="PS50045">
    <property type="entry name" value="SIGMA54_INTERACT_4"/>
    <property type="match status" value="1"/>
</dbReference>
<evidence type="ECO:0000313" key="9">
    <source>
        <dbReference type="EMBL" id="PHN04823.1"/>
    </source>
</evidence>
<dbReference type="SMART" id="SM00382">
    <property type="entry name" value="AAA"/>
    <property type="match status" value="1"/>
</dbReference>
<keyword evidence="10" id="KW-1185">Reference proteome</keyword>
<dbReference type="InterPro" id="IPR058031">
    <property type="entry name" value="AAA_lid_NorR"/>
</dbReference>
<dbReference type="PROSITE" id="PS00676">
    <property type="entry name" value="SIGMA54_INTERACT_2"/>
    <property type="match status" value="1"/>
</dbReference>
<dbReference type="AlphaFoldDB" id="A0A2D0NAL7"/>
<dbReference type="Gene3D" id="3.40.50.2300">
    <property type="match status" value="1"/>
</dbReference>
<dbReference type="GO" id="GO:0006355">
    <property type="term" value="P:regulation of DNA-templated transcription"/>
    <property type="evidence" value="ECO:0007669"/>
    <property type="project" value="InterPro"/>
</dbReference>
<dbReference type="EMBL" id="PDUD01000024">
    <property type="protein sequence ID" value="PHN04823.1"/>
    <property type="molecule type" value="Genomic_DNA"/>
</dbReference>
<dbReference type="FunFam" id="3.40.50.300:FF:000006">
    <property type="entry name" value="DNA-binding transcriptional regulator NtrC"/>
    <property type="match status" value="1"/>
</dbReference>
<dbReference type="PROSITE" id="PS50110">
    <property type="entry name" value="RESPONSE_REGULATORY"/>
    <property type="match status" value="1"/>
</dbReference>
<keyword evidence="2" id="KW-0067">ATP-binding</keyword>
<dbReference type="InterPro" id="IPR001789">
    <property type="entry name" value="Sig_transdc_resp-reg_receiver"/>
</dbReference>
<dbReference type="GO" id="GO:0005524">
    <property type="term" value="F:ATP binding"/>
    <property type="evidence" value="ECO:0007669"/>
    <property type="project" value="UniProtKB-KW"/>
</dbReference>
<dbReference type="Pfam" id="PF25601">
    <property type="entry name" value="AAA_lid_14"/>
    <property type="match status" value="1"/>
</dbReference>
<name>A0A2D0NAL7_FLAN2</name>
<dbReference type="Proteomes" id="UP000223913">
    <property type="component" value="Unassembled WGS sequence"/>
</dbReference>
<dbReference type="InterPro" id="IPR002078">
    <property type="entry name" value="Sigma_54_int"/>
</dbReference>
<sequence length="454" mass="51323">MVLIIDDDIAVQKSLALLLRQQGLESDTAGNEREALAKLAERMPDLILLDMNFTVDTTGADGLATLRRIRALNPVVPVILITGWATMELAIAGMKTGANDFIAKPWDNQHMLQSVKTALELQRPPATSKNRKQLDQQFNFEHIVGQDPAFLQVLETIGRVAATDASVLILGESGTGKELIAEAIHENSRRRQHPFVKVNLGGISTTLFESELFGHKRGAFTDARFDRKGRFEMAHTGSIFLDEIGELDLTSQVKLLRVLQDRKFEVLGSSQTRSVDIRLISATNRDLAEMVAEGNFREDLFYRINLITVKLPPLRERPGDIPLLARFYLDNLRELYDRPDLEISKTAMAWLQQYPFPGNIRELKNLVERTVLITPRNFLEVEDFRTQLSATAKRSGADDLPVVGSMTLEEMEREMIQRALDHYDQHITNAARALGLTRSALYRRLEKYGIDFER</sequence>
<evidence type="ECO:0000256" key="5">
    <source>
        <dbReference type="ARBA" id="ARBA00023163"/>
    </source>
</evidence>